<dbReference type="EMBL" id="JARVCO010000002">
    <property type="protein sequence ID" value="MDZ8116999.1"/>
    <property type="molecule type" value="Genomic_DNA"/>
</dbReference>
<dbReference type="Proteomes" id="UP001290861">
    <property type="component" value="Unassembled WGS sequence"/>
</dbReference>
<proteinExistence type="inferred from homology"/>
<keyword evidence="2" id="KW-0378">Hydrolase</keyword>
<feature type="domain" description="Sulfatase N-terminal" evidence="3">
    <location>
        <begin position="26"/>
        <end position="361"/>
    </location>
</feature>
<gene>
    <name evidence="4" type="ORF">P9H32_00040</name>
</gene>
<comment type="similarity">
    <text evidence="1">Belongs to the sulfatase family.</text>
</comment>
<dbReference type="PANTHER" id="PTHR42693:SF53">
    <property type="entry name" value="ENDO-4-O-SULFATASE"/>
    <property type="match status" value="1"/>
</dbReference>
<dbReference type="Pfam" id="PF00884">
    <property type="entry name" value="Sulfatase"/>
    <property type="match status" value="1"/>
</dbReference>
<dbReference type="InterPro" id="IPR050738">
    <property type="entry name" value="Sulfatase"/>
</dbReference>
<name>A0ABU5MS11_9BACT</name>
<dbReference type="Gene3D" id="3.40.720.10">
    <property type="entry name" value="Alkaline Phosphatase, subunit A"/>
    <property type="match status" value="1"/>
</dbReference>
<comment type="caution">
    <text evidence="4">The sequence shown here is derived from an EMBL/GenBank/DDBJ whole genome shotgun (WGS) entry which is preliminary data.</text>
</comment>
<dbReference type="RefSeq" id="WP_322606805.1">
    <property type="nucleotide sequence ID" value="NZ_JARVCO010000002.1"/>
</dbReference>
<evidence type="ECO:0000256" key="2">
    <source>
        <dbReference type="ARBA" id="ARBA00022801"/>
    </source>
</evidence>
<dbReference type="CDD" id="cd16031">
    <property type="entry name" value="G6S_like"/>
    <property type="match status" value="1"/>
</dbReference>
<dbReference type="PANTHER" id="PTHR42693">
    <property type="entry name" value="ARYLSULFATASE FAMILY MEMBER"/>
    <property type="match status" value="1"/>
</dbReference>
<dbReference type="SUPFAM" id="SSF53649">
    <property type="entry name" value="Alkaline phosphatase-like"/>
    <property type="match status" value="1"/>
</dbReference>
<evidence type="ECO:0000313" key="5">
    <source>
        <dbReference type="Proteomes" id="UP001290861"/>
    </source>
</evidence>
<organism evidence="4 5">
    <name type="scientific">Pontiella agarivorans</name>
    <dbReference type="NCBI Taxonomy" id="3038953"/>
    <lineage>
        <taxon>Bacteria</taxon>
        <taxon>Pseudomonadati</taxon>
        <taxon>Kiritimatiellota</taxon>
        <taxon>Kiritimatiellia</taxon>
        <taxon>Kiritimatiellales</taxon>
        <taxon>Pontiellaceae</taxon>
        <taxon>Pontiella</taxon>
    </lineage>
</organism>
<protein>
    <submittedName>
        <fullName evidence="4">Sulfatase</fullName>
    </submittedName>
</protein>
<dbReference type="InterPro" id="IPR017850">
    <property type="entry name" value="Alkaline_phosphatase_core_sf"/>
</dbReference>
<accession>A0ABU5MS11</accession>
<keyword evidence="5" id="KW-1185">Reference proteome</keyword>
<reference evidence="4 5" key="1">
    <citation type="journal article" date="2024" name="Appl. Environ. Microbiol.">
        <title>Pontiella agarivorans sp. nov., a novel marine anaerobic bacterium capable of degrading macroalgal polysaccharides and fixing nitrogen.</title>
        <authorList>
            <person name="Liu N."/>
            <person name="Kivenson V."/>
            <person name="Peng X."/>
            <person name="Cui Z."/>
            <person name="Lankiewicz T.S."/>
            <person name="Gosselin K.M."/>
            <person name="English C.J."/>
            <person name="Blair E.M."/>
            <person name="O'Malley M.A."/>
            <person name="Valentine D.L."/>
        </authorList>
    </citation>
    <scope>NUCLEOTIDE SEQUENCE [LARGE SCALE GENOMIC DNA]</scope>
    <source>
        <strain evidence="4 5">NLcol2</strain>
    </source>
</reference>
<dbReference type="InterPro" id="IPR000917">
    <property type="entry name" value="Sulfatase_N"/>
</dbReference>
<evidence type="ECO:0000256" key="1">
    <source>
        <dbReference type="ARBA" id="ARBA00008779"/>
    </source>
</evidence>
<sequence length="495" mass="55968">MNLLKKYLVGAVVGLLPIIGNAESRPNIIFLMSDDQSFYTLGCYGNPDVQTPNLNRLAADGMAFDRHYATTAICMASRATVMSGMFEFKTGCNFMHGDMMEDIWKKSYPMLLREAGYRTGFAGKFGFSIRKNLKSKAIKNLDQYFDVWAGGHGQTSYKTAANEGLKKYVNEYPHSTLAYGAFGRDFIKESVGGEQPFCLSISFKAPHRPATPDPRFDEIYKGKTFTKPGNFGRENGAHFSKQSQADRQYERFHSWNYATKYDQVMATYHQQVYAIDQAVGMIREALQETGADKNTVIIYTADNGYFCGSHGYASKVLPYEEASRVPLIIFDPREKNSGKQLRSGSLSGLCDIAPTLLKLADLPVPDNMDGRDLMELYRDPSAEIHDALPLINVWNEPATHALSVVTKDQKYIYWGYAGDGYAVTEELYHLGKDPLELVNLAANPENSDMLNSMRKKYDRFLDQWKAEAVSYNDYERFGTLFDRKVEWKEKAKLLD</sequence>
<evidence type="ECO:0000259" key="3">
    <source>
        <dbReference type="Pfam" id="PF00884"/>
    </source>
</evidence>
<evidence type="ECO:0000313" key="4">
    <source>
        <dbReference type="EMBL" id="MDZ8116999.1"/>
    </source>
</evidence>